<sequence>MIKPMLFGMGFFIAIFIAIARCANRTGGPRVPALRWSGLRCMVRTVRKPRCFAADFSFDGNFPQFFFAAVAGACLWKPRKGNYQWQQALISMI</sequence>
<reference evidence="1 2" key="2">
    <citation type="submission" date="2007-05" db="EMBL/GenBank/DDBJ databases">
        <title>Draft genome sequence of Bifidobacterium adolescentis (L2-32).</title>
        <authorList>
            <person name="Sudarsanam P."/>
            <person name="Ley R."/>
            <person name="Guruge J."/>
            <person name="Turnbaugh P.J."/>
            <person name="Mahowald M."/>
            <person name="Liep D."/>
            <person name="Gordon J."/>
        </authorList>
    </citation>
    <scope>NUCLEOTIDE SEQUENCE [LARGE SCALE GENOMIC DNA]</scope>
    <source>
        <strain evidence="1 2">L2-32</strain>
    </source>
</reference>
<gene>
    <name evidence="1" type="ORF">BIFADO_01696</name>
</gene>
<protein>
    <submittedName>
        <fullName evidence="1">Uncharacterized protein</fullName>
    </submittedName>
</protein>
<proteinExistence type="predicted"/>
<evidence type="ECO:0000313" key="1">
    <source>
        <dbReference type="EMBL" id="EDN82643.1"/>
    </source>
</evidence>
<dbReference type="Proteomes" id="UP000003773">
    <property type="component" value="Unassembled WGS sequence"/>
</dbReference>
<organism evidence="1 2">
    <name type="scientific">Bifidobacterium adolescentis L2-32</name>
    <dbReference type="NCBI Taxonomy" id="411481"/>
    <lineage>
        <taxon>Bacteria</taxon>
        <taxon>Bacillati</taxon>
        <taxon>Actinomycetota</taxon>
        <taxon>Actinomycetes</taxon>
        <taxon>Bifidobacteriales</taxon>
        <taxon>Bifidobacteriaceae</taxon>
        <taxon>Bifidobacterium</taxon>
    </lineage>
</organism>
<accession>A7A760</accession>
<name>A7A760_BIFAD</name>
<dbReference type="EMBL" id="AAXD02000052">
    <property type="protein sequence ID" value="EDN82643.1"/>
    <property type="molecule type" value="Genomic_DNA"/>
</dbReference>
<reference evidence="1 2" key="1">
    <citation type="submission" date="2007-04" db="EMBL/GenBank/DDBJ databases">
        <authorList>
            <person name="Fulton L."/>
            <person name="Clifton S."/>
            <person name="Fulton B."/>
            <person name="Xu J."/>
            <person name="Minx P."/>
            <person name="Pepin K.H."/>
            <person name="Johnson M."/>
            <person name="Thiruvilangam P."/>
            <person name="Bhonagiri V."/>
            <person name="Nash W.E."/>
            <person name="Mardis E.R."/>
            <person name="Wilson R.K."/>
        </authorList>
    </citation>
    <scope>NUCLEOTIDE SEQUENCE [LARGE SCALE GENOMIC DNA]</scope>
    <source>
        <strain evidence="1 2">L2-32</strain>
    </source>
</reference>
<evidence type="ECO:0000313" key="2">
    <source>
        <dbReference type="Proteomes" id="UP000003773"/>
    </source>
</evidence>
<dbReference type="AlphaFoldDB" id="A7A760"/>
<dbReference type="HOGENOM" id="CLU_2393884_0_0_11"/>
<comment type="caution">
    <text evidence="1">The sequence shown here is derived from an EMBL/GenBank/DDBJ whole genome shotgun (WGS) entry which is preliminary data.</text>
</comment>